<evidence type="ECO:0000256" key="2">
    <source>
        <dbReference type="ARBA" id="ARBA00022475"/>
    </source>
</evidence>
<feature type="transmembrane region" description="Helical" evidence="6">
    <location>
        <begin position="471"/>
        <end position="491"/>
    </location>
</feature>
<dbReference type="GO" id="GO:0005886">
    <property type="term" value="C:plasma membrane"/>
    <property type="evidence" value="ECO:0007669"/>
    <property type="project" value="UniProtKB-SubCell"/>
</dbReference>
<feature type="transmembrane region" description="Helical" evidence="6">
    <location>
        <begin position="437"/>
        <end position="459"/>
    </location>
</feature>
<dbReference type="InterPro" id="IPR050833">
    <property type="entry name" value="Poly_Biosynth_Transport"/>
</dbReference>
<evidence type="ECO:0000313" key="8">
    <source>
        <dbReference type="Proteomes" id="UP000431575"/>
    </source>
</evidence>
<dbReference type="PANTHER" id="PTHR30250">
    <property type="entry name" value="PST FAMILY PREDICTED COLANIC ACID TRANSPORTER"/>
    <property type="match status" value="1"/>
</dbReference>
<evidence type="ECO:0000256" key="3">
    <source>
        <dbReference type="ARBA" id="ARBA00022692"/>
    </source>
</evidence>
<keyword evidence="2" id="KW-1003">Cell membrane</keyword>
<reference evidence="7 8" key="1">
    <citation type="journal article" date="2019" name="Nat. Med.">
        <title>A library of human gut bacterial isolates paired with longitudinal multiomics data enables mechanistic microbiome research.</title>
        <authorList>
            <person name="Poyet M."/>
            <person name="Groussin M."/>
            <person name="Gibbons S.M."/>
            <person name="Avila-Pacheco J."/>
            <person name="Jiang X."/>
            <person name="Kearney S.M."/>
            <person name="Perrotta A.R."/>
            <person name="Berdy B."/>
            <person name="Zhao S."/>
            <person name="Lieberman T.D."/>
            <person name="Swanson P.K."/>
            <person name="Smith M."/>
            <person name="Roesemann S."/>
            <person name="Alexander J.E."/>
            <person name="Rich S.A."/>
            <person name="Livny J."/>
            <person name="Vlamakis H."/>
            <person name="Clish C."/>
            <person name="Bullock K."/>
            <person name="Deik A."/>
            <person name="Scott J."/>
            <person name="Pierce K.A."/>
            <person name="Xavier R.J."/>
            <person name="Alm E.J."/>
        </authorList>
    </citation>
    <scope>NUCLEOTIDE SEQUENCE [LARGE SCALE GENOMIC DNA]</scope>
    <source>
        <strain evidence="7 8">BIOML-A6</strain>
    </source>
</reference>
<accession>A0A4V1YHK8</accession>
<dbReference type="PANTHER" id="PTHR30250:SF26">
    <property type="entry name" value="PSMA PROTEIN"/>
    <property type="match status" value="1"/>
</dbReference>
<feature type="transmembrane region" description="Helical" evidence="6">
    <location>
        <begin position="315"/>
        <end position="338"/>
    </location>
</feature>
<feature type="transmembrane region" description="Helical" evidence="6">
    <location>
        <begin position="188"/>
        <end position="209"/>
    </location>
</feature>
<evidence type="ECO:0000256" key="4">
    <source>
        <dbReference type="ARBA" id="ARBA00022989"/>
    </source>
</evidence>
<organism evidence="7 8">
    <name type="scientific">Bacteroides uniformis</name>
    <dbReference type="NCBI Taxonomy" id="820"/>
    <lineage>
        <taxon>Bacteria</taxon>
        <taxon>Pseudomonadati</taxon>
        <taxon>Bacteroidota</taxon>
        <taxon>Bacteroidia</taxon>
        <taxon>Bacteroidales</taxon>
        <taxon>Bacteroidaceae</taxon>
        <taxon>Bacteroides</taxon>
    </lineage>
</organism>
<keyword evidence="4 6" id="KW-1133">Transmembrane helix</keyword>
<evidence type="ECO:0000256" key="5">
    <source>
        <dbReference type="ARBA" id="ARBA00023136"/>
    </source>
</evidence>
<dbReference type="AlphaFoldDB" id="A0A4V1YHK8"/>
<feature type="transmembrane region" description="Helical" evidence="6">
    <location>
        <begin position="162"/>
        <end position="182"/>
    </location>
</feature>
<comment type="caution">
    <text evidence="7">The sequence shown here is derived from an EMBL/GenBank/DDBJ whole genome shotgun (WGS) entry which is preliminary data.</text>
</comment>
<keyword evidence="3 6" id="KW-0812">Transmembrane</keyword>
<evidence type="ECO:0008006" key="9">
    <source>
        <dbReference type="Google" id="ProtNLM"/>
    </source>
</evidence>
<name>A0A4V1YHK8_BACUN</name>
<feature type="transmembrane region" description="Helical" evidence="6">
    <location>
        <begin position="407"/>
        <end position="425"/>
    </location>
</feature>
<feature type="transmembrane region" description="Helical" evidence="6">
    <location>
        <begin position="45"/>
        <end position="67"/>
    </location>
</feature>
<dbReference type="EMBL" id="WCTM01000013">
    <property type="protein sequence ID" value="KAB4238575.1"/>
    <property type="molecule type" value="Genomic_DNA"/>
</dbReference>
<comment type="subcellular location">
    <subcellularLocation>
        <location evidence="1">Cell membrane</location>
        <topology evidence="1">Multi-pass membrane protein</topology>
    </subcellularLocation>
</comment>
<evidence type="ECO:0000256" key="1">
    <source>
        <dbReference type="ARBA" id="ARBA00004651"/>
    </source>
</evidence>
<feature type="transmembrane region" description="Helical" evidence="6">
    <location>
        <begin position="88"/>
        <end position="116"/>
    </location>
</feature>
<dbReference type="Proteomes" id="UP000431575">
    <property type="component" value="Unassembled WGS sequence"/>
</dbReference>
<feature type="transmembrane region" description="Helical" evidence="6">
    <location>
        <begin position="131"/>
        <end position="155"/>
    </location>
</feature>
<feature type="transmembrane region" description="Helical" evidence="6">
    <location>
        <begin position="16"/>
        <end position="33"/>
    </location>
</feature>
<keyword evidence="5 6" id="KW-0472">Membrane</keyword>
<protein>
    <recommendedName>
        <fullName evidence="9">Lipopolysaccharide biosynthesis protein</fullName>
    </recommendedName>
</protein>
<sequence length="512" mass="57749">MSDIVSSNKRIAKNTLILYFRMLLTMAIGLYTSRVILSELGISDYGLYSVVGGIVTMFSFINGSLNAGTQRFMTFYLGKGDASQLKKVFSTAIVIYVLLALAILILAETVGLWLLLCKMNIEPERLNAAKWVYQFSIISCMVSVIQVPFMSALVAHEKFEMYAYMSIYDATMKLVIVFFLVFSPFDKLIFYALLVLLVSSSSAIIYNVYCHRHFEECRFSMNFDKGIFKRMFSFSAWDVVGSMAVIGQMQGINIIINLFCGTIVNAAYGIATTVNNVVNTFAANIIIAANPQIVKSYAQRHLDKMYSLVVHTGQMASYLMLTISIPVFIEIEFLLRLWLGEYPVFAPLFIRIILLQSWVKILGEPTIKALHAVGNIKYLNIIVGSLLLMILPVTYLLLRYGYPPETALGINVIFWAIATPIRLTLLRRYCGFPIFLYLRNVVLLGLGIATICFVVPYTVQRMFSCEGWIRFLAVGTTSILTSTTVIFLFGLPKHIRSAMICKVKNSFQQFRK</sequence>
<feature type="transmembrane region" description="Helical" evidence="6">
    <location>
        <begin position="375"/>
        <end position="395"/>
    </location>
</feature>
<proteinExistence type="predicted"/>
<evidence type="ECO:0000256" key="6">
    <source>
        <dbReference type="SAM" id="Phobius"/>
    </source>
</evidence>
<evidence type="ECO:0000313" key="7">
    <source>
        <dbReference type="EMBL" id="KAB4238575.1"/>
    </source>
</evidence>
<gene>
    <name evidence="7" type="ORF">GAP41_17860</name>
</gene>
<feature type="transmembrane region" description="Helical" evidence="6">
    <location>
        <begin position="344"/>
        <end position="363"/>
    </location>
</feature>